<comment type="caution">
    <text evidence="3">The sequence shown here is derived from an EMBL/GenBank/DDBJ whole genome shotgun (WGS) entry which is preliminary data.</text>
</comment>
<dbReference type="Gene3D" id="2.160.20.10">
    <property type="entry name" value="Single-stranded right-handed beta-helix, Pectin lyase-like"/>
    <property type="match status" value="1"/>
</dbReference>
<dbReference type="PANTHER" id="PTHR31683">
    <property type="entry name" value="PECTATE LYASE 18-RELATED"/>
    <property type="match status" value="1"/>
</dbReference>
<feature type="non-terminal residue" evidence="3">
    <location>
        <position position="387"/>
    </location>
</feature>
<dbReference type="InterPro" id="IPR012334">
    <property type="entry name" value="Pectin_lyas_fold"/>
</dbReference>
<dbReference type="InterPro" id="IPR011050">
    <property type="entry name" value="Pectin_lyase_fold/virulence"/>
</dbReference>
<dbReference type="GO" id="GO:0030570">
    <property type="term" value="F:pectate lyase activity"/>
    <property type="evidence" value="ECO:0007669"/>
    <property type="project" value="InterPro"/>
</dbReference>
<accession>A0A0F8YHN5</accession>
<gene>
    <name evidence="3" type="ORF">LCGC14_2895810</name>
</gene>
<sequence>IARSGGSDSYFDNITLINNKFDTHIATSGWAVQGVNSQPAPNPEIATATSGWREYGSMDLAGNALDLSARVGGYIMQDSDVVNLLDRNAIFASFNDGQGWTPEPLAIPVLPDEPVAITPVNNNLGFAGYNFNLTGGAGGTVVTVDNGTALKSALAQAKSSGVPVTIYVDGVITDANSGGDNSSIEIKDMDNISIIGVADRGELSGIGIAIRRANNIIIQNLKIHEVLTGGKDGISIEGDENKPTANIWIDHNELYSSLNVDQDYYDGLIDSKSGAENITISYNYIHDSWKTSLHGHSDDDSSSNKNRHITFHHNRFENIVSRVPLFRFGQGHLFNNYYNNITSSAINSRMGAELHIENNYFEHTKNPVVSFYSKVIGYWNTSGNYLG</sequence>
<dbReference type="PANTHER" id="PTHR31683:SF18">
    <property type="entry name" value="PECTATE LYASE 21-RELATED"/>
    <property type="match status" value="1"/>
</dbReference>
<dbReference type="SUPFAM" id="SSF51126">
    <property type="entry name" value="Pectin lyase-like"/>
    <property type="match status" value="1"/>
</dbReference>
<evidence type="ECO:0000259" key="2">
    <source>
        <dbReference type="SMART" id="SM00656"/>
    </source>
</evidence>
<reference evidence="3" key="1">
    <citation type="journal article" date="2015" name="Nature">
        <title>Complex archaea that bridge the gap between prokaryotes and eukaryotes.</title>
        <authorList>
            <person name="Spang A."/>
            <person name="Saw J.H."/>
            <person name="Jorgensen S.L."/>
            <person name="Zaremba-Niedzwiedzka K."/>
            <person name="Martijn J."/>
            <person name="Lind A.E."/>
            <person name="van Eijk R."/>
            <person name="Schleper C."/>
            <person name="Guy L."/>
            <person name="Ettema T.J."/>
        </authorList>
    </citation>
    <scope>NUCLEOTIDE SEQUENCE</scope>
</reference>
<dbReference type="Pfam" id="PF00544">
    <property type="entry name" value="Pectate_lyase_4"/>
    <property type="match status" value="1"/>
</dbReference>
<organism evidence="3">
    <name type="scientific">marine sediment metagenome</name>
    <dbReference type="NCBI Taxonomy" id="412755"/>
    <lineage>
        <taxon>unclassified sequences</taxon>
        <taxon>metagenomes</taxon>
        <taxon>ecological metagenomes</taxon>
    </lineage>
</organism>
<proteinExistence type="predicted"/>
<feature type="domain" description="Pectate lyase" evidence="2">
    <location>
        <begin position="137"/>
        <end position="367"/>
    </location>
</feature>
<feature type="non-terminal residue" evidence="3">
    <location>
        <position position="1"/>
    </location>
</feature>
<dbReference type="AlphaFoldDB" id="A0A0F8YHN5"/>
<keyword evidence="1" id="KW-0456">Lyase</keyword>
<dbReference type="InterPro" id="IPR002022">
    <property type="entry name" value="Pec_lyase"/>
</dbReference>
<evidence type="ECO:0000256" key="1">
    <source>
        <dbReference type="ARBA" id="ARBA00023239"/>
    </source>
</evidence>
<dbReference type="SMART" id="SM00656">
    <property type="entry name" value="Amb_all"/>
    <property type="match status" value="1"/>
</dbReference>
<protein>
    <recommendedName>
        <fullName evidence="2">Pectate lyase domain-containing protein</fullName>
    </recommendedName>
</protein>
<evidence type="ECO:0000313" key="3">
    <source>
        <dbReference type="EMBL" id="KKK73240.1"/>
    </source>
</evidence>
<name>A0A0F8YHN5_9ZZZZ</name>
<dbReference type="InterPro" id="IPR045032">
    <property type="entry name" value="PEL"/>
</dbReference>
<dbReference type="EMBL" id="LAZR01056875">
    <property type="protein sequence ID" value="KKK73240.1"/>
    <property type="molecule type" value="Genomic_DNA"/>
</dbReference>